<dbReference type="FunFam" id="3.40.630.10:FF:000023">
    <property type="entry name" value="M20/M25/M40 family metallo-hydrolase"/>
    <property type="match status" value="1"/>
</dbReference>
<name>A0A316FUI8_9ACTN</name>
<keyword evidence="3" id="KW-0479">Metal-binding</keyword>
<dbReference type="Gene3D" id="3.30.70.360">
    <property type="match status" value="1"/>
</dbReference>
<gene>
    <name evidence="7" type="ORF">BC793_101410</name>
</gene>
<dbReference type="Gene3D" id="1.10.150.900">
    <property type="match status" value="1"/>
</dbReference>
<evidence type="ECO:0000313" key="8">
    <source>
        <dbReference type="Proteomes" id="UP000245697"/>
    </source>
</evidence>
<dbReference type="Gene3D" id="3.40.630.10">
    <property type="entry name" value="Zn peptidases"/>
    <property type="match status" value="1"/>
</dbReference>
<dbReference type="PIRSF" id="PIRSF036696">
    <property type="entry name" value="ACY-1"/>
    <property type="match status" value="1"/>
</dbReference>
<dbReference type="Proteomes" id="UP000245697">
    <property type="component" value="Unassembled WGS sequence"/>
</dbReference>
<keyword evidence="8" id="KW-1185">Reference proteome</keyword>
<dbReference type="InterPro" id="IPR001261">
    <property type="entry name" value="ArgE/DapE_CS"/>
</dbReference>
<evidence type="ECO:0000256" key="2">
    <source>
        <dbReference type="ARBA" id="ARBA00006247"/>
    </source>
</evidence>
<sequence length="435" mass="47287">MENTAESEVVDLCRDLLRIDTTNTGDPRTTVGERAAAEYVAERLGEVGVETRLLESAPTRANLIARIPGADSSRGALLVHGHLDVVPADASEWSVDPFSGEIKDGYLWGRGAVDMKDFDAMVLAVVREWRRTGYVPPRDIVLAYTADEEAGMEYGSQWLVQNHPDAFEGCTEAIGEVGGYSYTVNDDLRLYLVQTAEKGLDWLRLHATGRPGHGSFIHDDNAVTTLAEAVARVGRHRFPTVLTPTVRSFLEQVSDALEIELDPDEPELAVSKLGPIANLIGATLRNTANPTRLAAGYKDNVIPGRASATIDCRTLPGHADAFLRELREVIGPDLEIEHVHQQPAVETAFDGDLVDAMGAALRAEDPGARTVPYLMSGGTDAKAFSTLGIRCFGFAPLRLPPDLNFSALFHGIDERVPVEGLKFGVRVLDRLLRNS</sequence>
<dbReference type="CDD" id="cd05675">
    <property type="entry name" value="M20_yscS_like"/>
    <property type="match status" value="1"/>
</dbReference>
<dbReference type="PROSITE" id="PS00758">
    <property type="entry name" value="ARGE_DAPE_CPG2_1"/>
    <property type="match status" value="1"/>
</dbReference>
<proteinExistence type="inferred from homology"/>
<dbReference type="SUPFAM" id="SSF53187">
    <property type="entry name" value="Zn-dependent exopeptidases"/>
    <property type="match status" value="1"/>
</dbReference>
<reference evidence="7 8" key="1">
    <citation type="submission" date="2018-05" db="EMBL/GenBank/DDBJ databases">
        <title>Genomic Encyclopedia of Archaeal and Bacterial Type Strains, Phase II (KMG-II): from individual species to whole genera.</title>
        <authorList>
            <person name="Goeker M."/>
        </authorList>
    </citation>
    <scope>NUCLEOTIDE SEQUENCE [LARGE SCALE GENOMIC DNA]</scope>
    <source>
        <strain evidence="7 8">DSM 45184</strain>
    </source>
</reference>
<evidence type="ECO:0000256" key="4">
    <source>
        <dbReference type="ARBA" id="ARBA00022801"/>
    </source>
</evidence>
<feature type="domain" description="Peptidase M20 dimerisation" evidence="6">
    <location>
        <begin position="195"/>
        <end position="330"/>
    </location>
</feature>
<dbReference type="RefSeq" id="WP_109588788.1">
    <property type="nucleotide sequence ID" value="NZ_BONA01000017.1"/>
</dbReference>
<dbReference type="NCBIfam" id="NF005913">
    <property type="entry name" value="PRK07906.1"/>
    <property type="match status" value="1"/>
</dbReference>
<dbReference type="PANTHER" id="PTHR43808:SF8">
    <property type="entry name" value="PEPTIDASE M20 DIMERISATION DOMAIN-CONTAINING PROTEIN"/>
    <property type="match status" value="1"/>
</dbReference>
<dbReference type="InterPro" id="IPR002933">
    <property type="entry name" value="Peptidase_M20"/>
</dbReference>
<dbReference type="SUPFAM" id="SSF55031">
    <property type="entry name" value="Bacterial exopeptidase dimerisation domain"/>
    <property type="match status" value="1"/>
</dbReference>
<dbReference type="AlphaFoldDB" id="A0A316FUI8"/>
<dbReference type="OrthoDB" id="7055905at2"/>
<dbReference type="GO" id="GO:0016787">
    <property type="term" value="F:hydrolase activity"/>
    <property type="evidence" value="ECO:0007669"/>
    <property type="project" value="UniProtKB-KW"/>
</dbReference>
<evidence type="ECO:0000313" key="7">
    <source>
        <dbReference type="EMBL" id="PWK52401.1"/>
    </source>
</evidence>
<accession>A0A316FUI8</accession>
<protein>
    <submittedName>
        <fullName evidence="7">Acetylornithine deacetylase/succinyl-diaminopimelate desuccinylase-like protein</fullName>
    </submittedName>
</protein>
<evidence type="ECO:0000256" key="5">
    <source>
        <dbReference type="ARBA" id="ARBA00022833"/>
    </source>
</evidence>
<keyword evidence="4" id="KW-0378">Hydrolase</keyword>
<dbReference type="Pfam" id="PF01546">
    <property type="entry name" value="Peptidase_M20"/>
    <property type="match status" value="1"/>
</dbReference>
<dbReference type="EMBL" id="QGGR01000001">
    <property type="protein sequence ID" value="PWK52401.1"/>
    <property type="molecule type" value="Genomic_DNA"/>
</dbReference>
<dbReference type="InterPro" id="IPR036264">
    <property type="entry name" value="Bact_exopeptidase_dim_dom"/>
</dbReference>
<organism evidence="7 8">
    <name type="scientific">Actinoplanes xinjiangensis</name>
    <dbReference type="NCBI Taxonomy" id="512350"/>
    <lineage>
        <taxon>Bacteria</taxon>
        <taxon>Bacillati</taxon>
        <taxon>Actinomycetota</taxon>
        <taxon>Actinomycetes</taxon>
        <taxon>Micromonosporales</taxon>
        <taxon>Micromonosporaceae</taxon>
        <taxon>Actinoplanes</taxon>
    </lineage>
</organism>
<comment type="similarity">
    <text evidence="2">Belongs to the peptidase M20A family.</text>
</comment>
<evidence type="ECO:0000256" key="1">
    <source>
        <dbReference type="ARBA" id="ARBA00001947"/>
    </source>
</evidence>
<dbReference type="InterPro" id="IPR011650">
    <property type="entry name" value="Peptidase_M20_dimer"/>
</dbReference>
<comment type="cofactor">
    <cofactor evidence="1">
        <name>Zn(2+)</name>
        <dbReference type="ChEBI" id="CHEBI:29105"/>
    </cofactor>
</comment>
<dbReference type="InterPro" id="IPR050072">
    <property type="entry name" value="Peptidase_M20A"/>
</dbReference>
<dbReference type="Pfam" id="PF07687">
    <property type="entry name" value="M20_dimer"/>
    <property type="match status" value="1"/>
</dbReference>
<evidence type="ECO:0000256" key="3">
    <source>
        <dbReference type="ARBA" id="ARBA00022723"/>
    </source>
</evidence>
<comment type="caution">
    <text evidence="7">The sequence shown here is derived from an EMBL/GenBank/DDBJ whole genome shotgun (WGS) entry which is preliminary data.</text>
</comment>
<evidence type="ECO:0000259" key="6">
    <source>
        <dbReference type="Pfam" id="PF07687"/>
    </source>
</evidence>
<dbReference type="GO" id="GO:0046872">
    <property type="term" value="F:metal ion binding"/>
    <property type="evidence" value="ECO:0007669"/>
    <property type="project" value="UniProtKB-KW"/>
</dbReference>
<dbReference type="FunFam" id="1.10.150.900:FF:000002">
    <property type="entry name" value="M20/M25/M40 family peptidase"/>
    <property type="match status" value="1"/>
</dbReference>
<keyword evidence="5" id="KW-0862">Zinc</keyword>
<dbReference type="PANTHER" id="PTHR43808">
    <property type="entry name" value="ACETYLORNITHINE DEACETYLASE"/>
    <property type="match status" value="1"/>
</dbReference>